<dbReference type="Proteomes" id="UP000320333">
    <property type="component" value="Unassembled WGS sequence"/>
</dbReference>
<dbReference type="AlphaFoldDB" id="A0A507DG73"/>
<dbReference type="OrthoDB" id="2113721at2759"/>
<dbReference type="EMBL" id="QEAP01001177">
    <property type="protein sequence ID" value="TPX50247.1"/>
    <property type="molecule type" value="Genomic_DNA"/>
</dbReference>
<accession>A0A507DG73</accession>
<evidence type="ECO:0000313" key="3">
    <source>
        <dbReference type="Proteomes" id="UP000320333"/>
    </source>
</evidence>
<gene>
    <name evidence="2" type="ORF">CcCBS67573_g10100</name>
</gene>
<feature type="region of interest" description="Disordered" evidence="1">
    <location>
        <begin position="42"/>
        <end position="72"/>
    </location>
</feature>
<protein>
    <submittedName>
        <fullName evidence="2">Uncharacterized protein</fullName>
    </submittedName>
</protein>
<comment type="caution">
    <text evidence="2">The sequence shown here is derived from an EMBL/GenBank/DDBJ whole genome shotgun (WGS) entry which is preliminary data.</text>
</comment>
<evidence type="ECO:0000256" key="1">
    <source>
        <dbReference type="SAM" id="MobiDB-lite"/>
    </source>
</evidence>
<reference evidence="2 3" key="1">
    <citation type="journal article" date="2019" name="Sci. Rep.">
        <title>Comparative genomics of chytrid fungi reveal insights into the obligate biotrophic and pathogenic lifestyle of Synchytrium endobioticum.</title>
        <authorList>
            <person name="van de Vossenberg B.T.L.H."/>
            <person name="Warris S."/>
            <person name="Nguyen H.D.T."/>
            <person name="van Gent-Pelzer M.P.E."/>
            <person name="Joly D.L."/>
            <person name="van de Geest H.C."/>
            <person name="Bonants P.J.M."/>
            <person name="Smith D.S."/>
            <person name="Levesque C.A."/>
            <person name="van der Lee T.A.J."/>
        </authorList>
    </citation>
    <scope>NUCLEOTIDE SEQUENCE [LARGE SCALE GENOMIC DNA]</scope>
    <source>
        <strain evidence="2 3">CBS 675.73</strain>
    </source>
</reference>
<proteinExistence type="predicted"/>
<organism evidence="2 3">
    <name type="scientific">Chytriomyces confervae</name>
    <dbReference type="NCBI Taxonomy" id="246404"/>
    <lineage>
        <taxon>Eukaryota</taxon>
        <taxon>Fungi</taxon>
        <taxon>Fungi incertae sedis</taxon>
        <taxon>Chytridiomycota</taxon>
        <taxon>Chytridiomycota incertae sedis</taxon>
        <taxon>Chytridiomycetes</taxon>
        <taxon>Chytridiales</taxon>
        <taxon>Chytriomycetaceae</taxon>
        <taxon>Chytriomyces</taxon>
    </lineage>
</organism>
<sequence length="102" mass="10772">MDNSASSLYYLPFCVPGEQPIAPKTVATVHLEQGRSFTLPIPSPSSGNFVGGSGDVGDVEKTPGPESSITGFPATRLKMSETAGMDWMQWIEISGTILALLV</sequence>
<name>A0A507DG73_9FUNG</name>
<evidence type="ECO:0000313" key="2">
    <source>
        <dbReference type="EMBL" id="TPX50247.1"/>
    </source>
</evidence>
<keyword evidence="3" id="KW-1185">Reference proteome</keyword>